<evidence type="ECO:0000313" key="2">
    <source>
        <dbReference type="EMBL" id="MFK3999832.1"/>
    </source>
</evidence>
<reference evidence="2 3" key="1">
    <citation type="submission" date="2024-11" db="EMBL/GenBank/DDBJ databases">
        <title>The Natural Products Discovery Center: Release of the First 8490 Sequenced Strains for Exploring Actinobacteria Biosynthetic Diversity.</title>
        <authorList>
            <person name="Kalkreuter E."/>
            <person name="Kautsar S.A."/>
            <person name="Yang D."/>
            <person name="Bader C.D."/>
            <person name="Teijaro C.N."/>
            <person name="Fluegel L."/>
            <person name="Davis C.M."/>
            <person name="Simpson J.R."/>
            <person name="Lauterbach L."/>
            <person name="Steele A.D."/>
            <person name="Gui C."/>
            <person name="Meng S."/>
            <person name="Li G."/>
            <person name="Viehrig K."/>
            <person name="Ye F."/>
            <person name="Su P."/>
            <person name="Kiefer A.F."/>
            <person name="Nichols A."/>
            <person name="Cepeda A.J."/>
            <person name="Yan W."/>
            <person name="Fan B."/>
            <person name="Jiang Y."/>
            <person name="Adhikari A."/>
            <person name="Zheng C.-J."/>
            <person name="Schuster L."/>
            <person name="Cowan T.M."/>
            <person name="Smanski M.J."/>
            <person name="Chevrette M.G."/>
            <person name="De Carvalho L.P.S."/>
            <person name="Shen B."/>
        </authorList>
    </citation>
    <scope>NUCLEOTIDE SEQUENCE [LARGE SCALE GENOMIC DNA]</scope>
    <source>
        <strain evidence="2 3">NPDC077433</strain>
    </source>
</reference>
<dbReference type="Gene3D" id="1.10.30.50">
    <property type="match status" value="1"/>
</dbReference>
<dbReference type="SMART" id="SM00507">
    <property type="entry name" value="HNHc"/>
    <property type="match status" value="1"/>
</dbReference>
<dbReference type="CDD" id="cd00085">
    <property type="entry name" value="HNHc"/>
    <property type="match status" value="1"/>
</dbReference>
<name>A0ABW8L4L0_9GAMM</name>
<gene>
    <name evidence="2" type="ORF">ACI2I3_00595</name>
</gene>
<dbReference type="InterPro" id="IPR029471">
    <property type="entry name" value="HNH_5"/>
</dbReference>
<accession>A0ABW8L4L0</accession>
<dbReference type="Pfam" id="PF14279">
    <property type="entry name" value="HNH_5"/>
    <property type="match status" value="1"/>
</dbReference>
<protein>
    <submittedName>
        <fullName evidence="2">HNH endonuclease</fullName>
    </submittedName>
</protein>
<keyword evidence="2" id="KW-0378">Hydrolase</keyword>
<dbReference type="InterPro" id="IPR003615">
    <property type="entry name" value="HNH_nuc"/>
</dbReference>
<organism evidence="2 3">
    <name type="scientific">Psychrobacter namhaensis</name>
    <dbReference type="NCBI Taxonomy" id="292734"/>
    <lineage>
        <taxon>Bacteria</taxon>
        <taxon>Pseudomonadati</taxon>
        <taxon>Pseudomonadota</taxon>
        <taxon>Gammaproteobacteria</taxon>
        <taxon>Moraxellales</taxon>
        <taxon>Moraxellaceae</taxon>
        <taxon>Psychrobacter</taxon>
    </lineage>
</organism>
<feature type="domain" description="HNH nuclease" evidence="1">
    <location>
        <begin position="93"/>
        <end position="143"/>
    </location>
</feature>
<dbReference type="PANTHER" id="PTHR33877">
    <property type="entry name" value="SLL1193 PROTEIN"/>
    <property type="match status" value="1"/>
</dbReference>
<sequence>MSNTNQEKSFYSSRAIAKHQGKEHSYILKIVRELISQGMLINTVSRMWVSEQNHREYEEFVSVHEDMELIISKVYVRPPPKSHGYKRKEITWQLRKKVFERDAYRCKGCGDWHDLCIDHILPVARGGCKDIENLQTLCRPCNSKKGTKTMDEWLEVCNAND</sequence>
<dbReference type="GO" id="GO:0004519">
    <property type="term" value="F:endonuclease activity"/>
    <property type="evidence" value="ECO:0007669"/>
    <property type="project" value="UniProtKB-KW"/>
</dbReference>
<keyword evidence="2" id="KW-0540">Nuclease</keyword>
<dbReference type="PANTHER" id="PTHR33877:SF2">
    <property type="entry name" value="OS07G0170200 PROTEIN"/>
    <property type="match status" value="1"/>
</dbReference>
<dbReference type="RefSeq" id="WP_404671677.1">
    <property type="nucleotide sequence ID" value="NZ_JBJDPD010000001.1"/>
</dbReference>
<proteinExistence type="predicted"/>
<comment type="caution">
    <text evidence="2">The sequence shown here is derived from an EMBL/GenBank/DDBJ whole genome shotgun (WGS) entry which is preliminary data.</text>
</comment>
<keyword evidence="2" id="KW-0255">Endonuclease</keyword>
<evidence type="ECO:0000259" key="1">
    <source>
        <dbReference type="SMART" id="SM00507"/>
    </source>
</evidence>
<keyword evidence="3" id="KW-1185">Reference proteome</keyword>
<dbReference type="EMBL" id="JBJDPD010000001">
    <property type="protein sequence ID" value="MFK3999832.1"/>
    <property type="molecule type" value="Genomic_DNA"/>
</dbReference>
<evidence type="ECO:0000313" key="3">
    <source>
        <dbReference type="Proteomes" id="UP001620234"/>
    </source>
</evidence>
<dbReference type="InterPro" id="IPR052892">
    <property type="entry name" value="NA-targeting_endonuclease"/>
</dbReference>
<dbReference type="Proteomes" id="UP001620234">
    <property type="component" value="Unassembled WGS sequence"/>
</dbReference>